<dbReference type="RefSeq" id="WP_148354535.1">
    <property type="nucleotide sequence ID" value="NZ_JBHSBF010000032.1"/>
</dbReference>
<dbReference type="AlphaFoldDB" id="A0A5D0TU80"/>
<reference evidence="7 8" key="1">
    <citation type="submission" date="2019-08" db="EMBL/GenBank/DDBJ databases">
        <title>Actinomadura sp. nov. CYP1-5 isolated from mountain soil.</title>
        <authorList>
            <person name="Songsumanus A."/>
            <person name="Kuncharoen N."/>
            <person name="Kudo T."/>
            <person name="Yuki M."/>
            <person name="Igarashi Y."/>
            <person name="Tanasupawat S."/>
        </authorList>
    </citation>
    <scope>NUCLEOTIDE SEQUENCE [LARGE SCALE GENOMIC DNA]</scope>
    <source>
        <strain evidence="7 8">GKU157</strain>
    </source>
</reference>
<comment type="similarity">
    <text evidence="1">Belongs to the sulfatase family.</text>
</comment>
<name>A0A5D0TU80_9ACTN</name>
<evidence type="ECO:0000256" key="1">
    <source>
        <dbReference type="ARBA" id="ARBA00008779"/>
    </source>
</evidence>
<dbReference type="InterPro" id="IPR017850">
    <property type="entry name" value="Alkaline_phosphatase_core_sf"/>
</dbReference>
<organism evidence="7 8">
    <name type="scientific">Actinomadura syzygii</name>
    <dbReference type="NCBI Taxonomy" id="1427538"/>
    <lineage>
        <taxon>Bacteria</taxon>
        <taxon>Bacillati</taxon>
        <taxon>Actinomycetota</taxon>
        <taxon>Actinomycetes</taxon>
        <taxon>Streptosporangiales</taxon>
        <taxon>Thermomonosporaceae</taxon>
        <taxon>Actinomadura</taxon>
    </lineage>
</organism>
<keyword evidence="3" id="KW-0378">Hydrolase</keyword>
<evidence type="ECO:0000256" key="4">
    <source>
        <dbReference type="ARBA" id="ARBA00022837"/>
    </source>
</evidence>
<evidence type="ECO:0000256" key="5">
    <source>
        <dbReference type="SAM" id="MobiDB-lite"/>
    </source>
</evidence>
<keyword evidence="2" id="KW-0479">Metal-binding</keyword>
<evidence type="ECO:0000259" key="6">
    <source>
        <dbReference type="Pfam" id="PF00884"/>
    </source>
</evidence>
<dbReference type="SUPFAM" id="SSF53649">
    <property type="entry name" value="Alkaline phosphatase-like"/>
    <property type="match status" value="1"/>
</dbReference>
<dbReference type="Proteomes" id="UP000322634">
    <property type="component" value="Unassembled WGS sequence"/>
</dbReference>
<sequence length="768" mass="84622">MTAGFAGRIGRTTRESRPSWQEEPEAPPGAPNIVVVLVDDLGYSDVGPYGSEVDTPHLDWLAGRGVTMTNYHSAPVCSPARAALLTGINPHRAGYASVADHDLGFPNTAVEIADDVVTLPEELRAHGYATLAVGKWHLTRGGLMNDAASRHSYPLAKGFDRYYGTMEGLNSFFHPNRLIRDNSVVEADDRGDGYYLTDDLTDQAISMIKSVRASGTKPFFLYFCHQAMHGPLGAKPADLAKYRGRYAAGWDETRRRRFARQLERGLFPPGTELPPDERRARHSVLPWADLGPDEQERYARYMEVYAAMVDSIDQSLGRLIATIEALGELDDTIIVFTSDNGGTMEAGPDGTRSYFSQFLRMPGLPAAWDRDVDRDLDLIGGPRVMPHYPRGWGRVSNTPFRLYKAHTFAGGVRVPFIISWPGASEAQRGLRSQFQYVTDVAPTLLELAGVGRTTERAGAPVQEPDGVSFLPVLTDPKAPATRREQYSEYGGERGFYRDGWKILTTHDPGTPYDDAEWELYHVDKDPTESRDVSAQHPELRAELAAAWEDAAGRNRVFPLDAGEGYRGVARRPSDEAMARPTRILPGTFTLERYRSARLIALRSFEVRIEIGHHGPDDEGVLLAHGDQGGGYQLHVEDGRLAFTYNAFGHLHEFDAGRMPTGPVTLVLRAEAAPEFGWSFTVDSTAGTGSVPMLAATDPLPMLLVLAPFSGIDVGICRGGPIHWGLYERHRTFPYTGALRAVTYLPGERADYDPAALFDLTVSAARFED</sequence>
<gene>
    <name evidence="7" type="ORF">FXF65_35925</name>
</gene>
<evidence type="ECO:0000313" key="8">
    <source>
        <dbReference type="Proteomes" id="UP000322634"/>
    </source>
</evidence>
<feature type="region of interest" description="Disordered" evidence="5">
    <location>
        <begin position="1"/>
        <end position="31"/>
    </location>
</feature>
<dbReference type="Gene3D" id="3.30.1120.10">
    <property type="match status" value="1"/>
</dbReference>
<dbReference type="CDD" id="cd16025">
    <property type="entry name" value="PAS_like"/>
    <property type="match status" value="1"/>
</dbReference>
<dbReference type="PROSITE" id="PS00149">
    <property type="entry name" value="SULFATASE_2"/>
    <property type="match status" value="1"/>
</dbReference>
<evidence type="ECO:0000256" key="2">
    <source>
        <dbReference type="ARBA" id="ARBA00022723"/>
    </source>
</evidence>
<evidence type="ECO:0000313" key="7">
    <source>
        <dbReference type="EMBL" id="TYC08916.1"/>
    </source>
</evidence>
<dbReference type="EMBL" id="VSFF01000015">
    <property type="protein sequence ID" value="TYC08916.1"/>
    <property type="molecule type" value="Genomic_DNA"/>
</dbReference>
<dbReference type="InterPro" id="IPR024607">
    <property type="entry name" value="Sulfatase_CS"/>
</dbReference>
<keyword evidence="8" id="KW-1185">Reference proteome</keyword>
<dbReference type="Pfam" id="PF00884">
    <property type="entry name" value="Sulfatase"/>
    <property type="match status" value="1"/>
</dbReference>
<comment type="caution">
    <text evidence="7">The sequence shown here is derived from an EMBL/GenBank/DDBJ whole genome shotgun (WGS) entry which is preliminary data.</text>
</comment>
<dbReference type="PANTHER" id="PTHR42693">
    <property type="entry name" value="ARYLSULFATASE FAMILY MEMBER"/>
    <property type="match status" value="1"/>
</dbReference>
<dbReference type="InterPro" id="IPR000917">
    <property type="entry name" value="Sulfatase_N"/>
</dbReference>
<protein>
    <submittedName>
        <fullName evidence="7">Arylsulfatase</fullName>
    </submittedName>
</protein>
<accession>A0A5D0TU80</accession>
<dbReference type="OrthoDB" id="9777306at2"/>
<dbReference type="PANTHER" id="PTHR42693:SF33">
    <property type="entry name" value="ARYLSULFATASE"/>
    <property type="match status" value="1"/>
</dbReference>
<dbReference type="GO" id="GO:0046872">
    <property type="term" value="F:metal ion binding"/>
    <property type="evidence" value="ECO:0007669"/>
    <property type="project" value="UniProtKB-KW"/>
</dbReference>
<dbReference type="Gene3D" id="3.40.720.10">
    <property type="entry name" value="Alkaline Phosphatase, subunit A"/>
    <property type="match status" value="1"/>
</dbReference>
<dbReference type="GO" id="GO:0004065">
    <property type="term" value="F:arylsulfatase activity"/>
    <property type="evidence" value="ECO:0007669"/>
    <property type="project" value="TreeGrafter"/>
</dbReference>
<evidence type="ECO:0000256" key="3">
    <source>
        <dbReference type="ARBA" id="ARBA00022801"/>
    </source>
</evidence>
<dbReference type="PROSITE" id="PS00523">
    <property type="entry name" value="SULFATASE_1"/>
    <property type="match status" value="1"/>
</dbReference>
<dbReference type="InterPro" id="IPR050738">
    <property type="entry name" value="Sulfatase"/>
</dbReference>
<proteinExistence type="inferred from homology"/>
<keyword evidence="4" id="KW-0106">Calcium</keyword>
<feature type="domain" description="Sulfatase N-terminal" evidence="6">
    <location>
        <begin position="31"/>
        <end position="450"/>
    </location>
</feature>